<accession>A0A089HQQ1</accession>
<dbReference type="EMBL" id="CP009288">
    <property type="protein sequence ID" value="AIQ12713.1"/>
    <property type="molecule type" value="Genomic_DNA"/>
</dbReference>
<dbReference type="RefSeq" id="WP_042206549.1">
    <property type="nucleotide sequence ID" value="NZ_CP009288.1"/>
</dbReference>
<feature type="coiled-coil region" evidence="1">
    <location>
        <begin position="4"/>
        <end position="31"/>
    </location>
</feature>
<evidence type="ECO:0000313" key="3">
    <source>
        <dbReference type="Proteomes" id="UP000029409"/>
    </source>
</evidence>
<evidence type="ECO:0000256" key="1">
    <source>
        <dbReference type="SAM" id="Coils"/>
    </source>
</evidence>
<evidence type="ECO:0000313" key="2">
    <source>
        <dbReference type="EMBL" id="AIQ12713.1"/>
    </source>
</evidence>
<organism evidence="2 3">
    <name type="scientific">Paenibacillus durus</name>
    <name type="common">Paenibacillus azotofixans</name>
    <dbReference type="NCBI Taxonomy" id="44251"/>
    <lineage>
        <taxon>Bacteria</taxon>
        <taxon>Bacillati</taxon>
        <taxon>Bacillota</taxon>
        <taxon>Bacilli</taxon>
        <taxon>Bacillales</taxon>
        <taxon>Paenibacillaceae</taxon>
        <taxon>Paenibacillus</taxon>
    </lineage>
</organism>
<dbReference type="Proteomes" id="UP000029409">
    <property type="component" value="Chromosome"/>
</dbReference>
<name>A0A089HQQ1_PAEDU</name>
<dbReference type="KEGG" id="pdu:PDUR_12960"/>
<keyword evidence="3" id="KW-1185">Reference proteome</keyword>
<keyword evidence="1" id="KW-0175">Coiled coil</keyword>
<sequence>MRTENQIKSKINEMKLQRKSLESRIAPLKDDDPGRAGLTAQLARLDDIIMMLEWVLNEPAGKYHV</sequence>
<reference evidence="2 3" key="1">
    <citation type="submission" date="2014-08" db="EMBL/GenBank/DDBJ databases">
        <title>Comparative genomics of the Paenibacillus odorifer group.</title>
        <authorList>
            <person name="den Bakker H.C."/>
            <person name="Tsai Y.-C."/>
            <person name="Martin N."/>
            <person name="Korlach J."/>
            <person name="Wiedmann M."/>
        </authorList>
    </citation>
    <scope>NUCLEOTIDE SEQUENCE [LARGE SCALE GENOMIC DNA]</scope>
    <source>
        <strain evidence="2 3">DSM 1735</strain>
    </source>
</reference>
<dbReference type="eggNOG" id="ENOG502ZRGJ">
    <property type="taxonomic scope" value="Bacteria"/>
</dbReference>
<dbReference type="OrthoDB" id="2647092at2"/>
<protein>
    <submittedName>
        <fullName evidence="2">Uncharacterized protein</fullName>
    </submittedName>
</protein>
<gene>
    <name evidence="2" type="ORF">PDUR_12960</name>
</gene>
<dbReference type="STRING" id="44251.PDUR_12960"/>
<dbReference type="AlphaFoldDB" id="A0A089HQQ1"/>
<proteinExistence type="predicted"/>